<dbReference type="PROSITE" id="PS51257">
    <property type="entry name" value="PROKAR_LIPOPROTEIN"/>
    <property type="match status" value="1"/>
</dbReference>
<dbReference type="EMBL" id="CP136924">
    <property type="protein sequence ID" value="WXA02439.1"/>
    <property type="molecule type" value="Genomic_DNA"/>
</dbReference>
<evidence type="ECO:0008006" key="4">
    <source>
        <dbReference type="Google" id="ProtNLM"/>
    </source>
</evidence>
<organism evidence="1 3">
    <name type="scientific">Mangrovimonas cancribranchiae</name>
    <dbReference type="NCBI Taxonomy" id="3080055"/>
    <lineage>
        <taxon>Bacteria</taxon>
        <taxon>Pseudomonadati</taxon>
        <taxon>Bacteroidota</taxon>
        <taxon>Flavobacteriia</taxon>
        <taxon>Flavobacteriales</taxon>
        <taxon>Flavobacteriaceae</taxon>
        <taxon>Mangrovimonas</taxon>
    </lineage>
</organism>
<sequence>MYRIIIIISILTLTISCKSKVGCGIDPLVIKSNDSIISKVESDSIGQKWWNNYLTKIKEPNLKTELNESYRLMIYNSMWESSKTYRIYKDSDSYKLVFKEFGGEQIERKNSTLTKNTESNISKEKWTDFQNLLENSGFWSLPVTIDRTGLDGTSWVLEGKNPDGNDCTNRTYHVVARWQPLDTMKVMELNYKLIEIIEK</sequence>
<evidence type="ECO:0000313" key="2">
    <source>
        <dbReference type="EMBL" id="WXA12399.1"/>
    </source>
</evidence>
<dbReference type="KEGG" id="mcaa:R3L15_09715"/>
<keyword evidence="3" id="KW-1185">Reference proteome</keyword>
<evidence type="ECO:0000313" key="3">
    <source>
        <dbReference type="Proteomes" id="UP001368318"/>
    </source>
</evidence>
<dbReference type="RefSeq" id="WP_338731399.1">
    <property type="nucleotide sequence ID" value="NZ_CP136924.1"/>
</dbReference>
<accession>A0AAU6NZ16</accession>
<reference evidence="1 3" key="1">
    <citation type="submission" date="2023-10" db="EMBL/GenBank/DDBJ databases">
        <title>Culture-based analysis of two novel bacteria associated with mangrove crab gills.</title>
        <authorList>
            <person name="Yang X."/>
            <person name="Garuglieri E."/>
            <person name="Van Goethem M.W."/>
            <person name="Fusi M."/>
            <person name="Marasco R."/>
            <person name="Daffonchio D.G."/>
        </authorList>
    </citation>
    <scope>NUCLEOTIDE SEQUENCE [LARGE SCALE GENOMIC DNA]</scope>
    <source>
        <strain evidence="2">UG2-1</strain>
        <strain evidence="1">UG2-2</strain>
        <strain evidence="3">UG2_2</strain>
    </source>
</reference>
<evidence type="ECO:0000313" key="1">
    <source>
        <dbReference type="EMBL" id="WXA02439.1"/>
    </source>
</evidence>
<protein>
    <recommendedName>
        <fullName evidence="4">Lipoprotein</fullName>
    </recommendedName>
</protein>
<dbReference type="AlphaFoldDB" id="A0AAU6NZ16"/>
<name>A0AAU6NZ16_9FLAO</name>
<proteinExistence type="predicted"/>
<dbReference type="EMBL" id="CP136925">
    <property type="protein sequence ID" value="WXA12399.1"/>
    <property type="molecule type" value="Genomic_DNA"/>
</dbReference>
<dbReference type="Proteomes" id="UP001368318">
    <property type="component" value="Chromosome"/>
</dbReference>
<gene>
    <name evidence="2" type="ORF">R3L15_09715</name>
    <name evidence="1" type="ORF">R3L16_11870</name>
</gene>